<dbReference type="Proteomes" id="UP000198329">
    <property type="component" value="Chromosome I"/>
</dbReference>
<keyword evidence="2" id="KW-1185">Reference proteome</keyword>
<dbReference type="KEGG" id="png:PNIG_a1529"/>
<evidence type="ECO:0000313" key="1">
    <source>
        <dbReference type="EMBL" id="ASM53678.1"/>
    </source>
</evidence>
<sequence length="163" mass="18171">MSNIFTKAIDFFSGGLGSSVVNAVKEYYPPSMSEQEKAELDFRIQNAVDEKALKGQELTNEAQAEFNNRIAELEGTAKDLKTIPVLGPLMLFLRGCQRPIWGYSTLYMDFMIFSGKWSGLSDAQESALWIINLLVLGFLFGERAIKNVTPLIERIVKAKLGKA</sequence>
<protein>
    <recommendedName>
        <fullName evidence="3">Coil containing protein</fullName>
    </recommendedName>
</protein>
<proteinExistence type="predicted"/>
<dbReference type="GeneID" id="300941347"/>
<dbReference type="AlphaFoldDB" id="A0AAC9UHG1"/>
<organism evidence="1 2">
    <name type="scientific">Pseudoalteromonas nigrifaciens</name>
    <dbReference type="NCBI Taxonomy" id="28109"/>
    <lineage>
        <taxon>Bacteria</taxon>
        <taxon>Pseudomonadati</taxon>
        <taxon>Pseudomonadota</taxon>
        <taxon>Gammaproteobacteria</taxon>
        <taxon>Alteromonadales</taxon>
        <taxon>Pseudoalteromonadaceae</taxon>
        <taxon>Pseudoalteromonas</taxon>
    </lineage>
</organism>
<dbReference type="EMBL" id="CP011036">
    <property type="protein sequence ID" value="ASM53678.1"/>
    <property type="molecule type" value="Genomic_DNA"/>
</dbReference>
<evidence type="ECO:0000313" key="2">
    <source>
        <dbReference type="Proteomes" id="UP000198329"/>
    </source>
</evidence>
<gene>
    <name evidence="1" type="ORF">PNIG_a1529</name>
</gene>
<reference evidence="1 2" key="1">
    <citation type="submission" date="2015-03" db="EMBL/GenBank/DDBJ databases">
        <authorList>
            <person name="Xie B.-B."/>
            <person name="Rong J.-C."/>
            <person name="Qin Q.-L."/>
            <person name="Zhang Y.-Z."/>
        </authorList>
    </citation>
    <scope>NUCLEOTIDE SEQUENCE [LARGE SCALE GENOMIC DNA]</scope>
    <source>
        <strain evidence="1 2">KMM 661</strain>
    </source>
</reference>
<evidence type="ECO:0008006" key="3">
    <source>
        <dbReference type="Google" id="ProtNLM"/>
    </source>
</evidence>
<name>A0AAC9UHG1_9GAMM</name>
<accession>A0AAC9UHG1</accession>
<dbReference type="RefSeq" id="WP_089368073.1">
    <property type="nucleotide sequence ID" value="NZ_BJXZ01000002.1"/>
</dbReference>